<name>A0AAV5U576_9BILA</name>
<dbReference type="AlphaFoldDB" id="A0AAV5U576"/>
<comment type="caution">
    <text evidence="2">The sequence shown here is derived from an EMBL/GenBank/DDBJ whole genome shotgun (WGS) entry which is preliminary data.</text>
</comment>
<keyword evidence="3" id="KW-1185">Reference proteome</keyword>
<dbReference type="EMBL" id="BTSX01000005">
    <property type="protein sequence ID" value="GMT01603.1"/>
    <property type="molecule type" value="Genomic_DNA"/>
</dbReference>
<sequence length="118" mass="13356">MIERNVDKDADRYHCIHSCSSNAIDFYMTSVSKSGVLLGKGKCTKTGEYFMMTAQLPDDMWKPAAEMHPELFEPDSGVSSIRELRERMTNGISEIRQHTAQDSKNGQAKEFLSEQGYN</sequence>
<evidence type="ECO:0000256" key="1">
    <source>
        <dbReference type="SAM" id="MobiDB-lite"/>
    </source>
</evidence>
<gene>
    <name evidence="2" type="ORF">PENTCL1PPCAC_23777</name>
</gene>
<protein>
    <submittedName>
        <fullName evidence="2">Uncharacterized protein</fullName>
    </submittedName>
</protein>
<dbReference type="Proteomes" id="UP001432027">
    <property type="component" value="Unassembled WGS sequence"/>
</dbReference>
<evidence type="ECO:0000313" key="2">
    <source>
        <dbReference type="EMBL" id="GMT01603.1"/>
    </source>
</evidence>
<feature type="region of interest" description="Disordered" evidence="1">
    <location>
        <begin position="95"/>
        <end position="118"/>
    </location>
</feature>
<accession>A0AAV5U576</accession>
<proteinExistence type="predicted"/>
<evidence type="ECO:0000313" key="3">
    <source>
        <dbReference type="Proteomes" id="UP001432027"/>
    </source>
</evidence>
<reference evidence="2" key="1">
    <citation type="submission" date="2023-10" db="EMBL/GenBank/DDBJ databases">
        <title>Genome assembly of Pristionchus species.</title>
        <authorList>
            <person name="Yoshida K."/>
            <person name="Sommer R.J."/>
        </authorList>
    </citation>
    <scope>NUCLEOTIDE SEQUENCE</scope>
    <source>
        <strain evidence="2">RS0144</strain>
    </source>
</reference>
<organism evidence="2 3">
    <name type="scientific">Pristionchus entomophagus</name>
    <dbReference type="NCBI Taxonomy" id="358040"/>
    <lineage>
        <taxon>Eukaryota</taxon>
        <taxon>Metazoa</taxon>
        <taxon>Ecdysozoa</taxon>
        <taxon>Nematoda</taxon>
        <taxon>Chromadorea</taxon>
        <taxon>Rhabditida</taxon>
        <taxon>Rhabditina</taxon>
        <taxon>Diplogasteromorpha</taxon>
        <taxon>Diplogasteroidea</taxon>
        <taxon>Neodiplogasteridae</taxon>
        <taxon>Pristionchus</taxon>
    </lineage>
</organism>